<sequence length="1013" mass="110720">MFYTKGYNQYQSIYYTRFEDTRSYIAGYGVPGAGGFFNTGHFQSLMNLYPDNSVSNGQYAVRRGVAMFPYNAPACIYRYDLNLEESVKISPDCDINDPTSGMIGGRAHAHLDGDGDPNWRSNTPVMDTGAFALPDGRIAFSSNRDNGFGRFQLFTMTADGTNMQLIGHRAMGNQLHGYPMLDGRIVYTSNDRMLQKTTNNNFSLFSINPDGGDPFIFAGENDPTAISYHYVTQLSGGDIVVNIYYNKNNMAMGSLLRFPVDPDNADFVHIKGDSLDADPGNIYIPDVDIWVQGNKLMPFVRKGQYKVTPQASNGDVQVREYIDSADCWIHPSRQIGGQTVVIDGGNYAVDRAEIKMKGRFTMPAAAPGNDLIATYTIGGSSTISPPNEWSADLQTMLNHLGKDAGIWLLPLADSGRDVIGHIADDGQIIVDFPEYHEIMARAVVPYASIYEQDMSVRETPRNDGIDVRLPEGAPYALSGASSLMDRETMGLNGTPWNMRDPGGTMSGRTYLNLGAQGGDLSVYNNSEIAGIRVSMPVPTFPLGISGGIERWAGVQSHHMCILGEFPTKKPDDVSVDGNGNPDTSFIVRLPADTPFLFQAIDKRGMALNLETTSRSAVRGEKQLCVGCHVHTDSIPNQLDPLQSYAHKNAGYFGDFTQNSAPLFDGGMINNVPTTEAADVIYAEAEAPGVSSRKSFAADWNNGVSQTINQYCSSCHANGQAAQVTTGLLLDGSEMTYELIVRNSYRNSNNVMVNWATKPDVGLNVADFNDSSLDRITRVFDCCIASRWLALNSARSSMLIWAMYGERLDGRDNTTGLPPISSGVPVDDINRENPAIWPAVAEHISYLDGTSSMPGTVSMPEHAKRLVARWIDIGAPKLNVHNDMMRPVLTITPINAGTDEAPSISMVKVGLWDDSDIDYSRFKVTKNGADITPTLTGSPVVIDVSLGTTITNLNQDTELFVFEIWDKPNRSYDQVRPETVAANRSREVITGRALLRILGSSGGITDLIFANDFE</sequence>
<gene>
    <name evidence="2" type="ORF">MNBD_GAMMA01-1803</name>
</gene>
<dbReference type="InterPro" id="IPR040698">
    <property type="entry name" value="HZS_alpha_mid"/>
</dbReference>
<dbReference type="InterPro" id="IPR011042">
    <property type="entry name" value="6-blade_b-propeller_TolB-like"/>
</dbReference>
<dbReference type="EMBL" id="UOEW01000030">
    <property type="protein sequence ID" value="VAW33421.1"/>
    <property type="molecule type" value="Genomic_DNA"/>
</dbReference>
<accession>A0A3B0UQM7</accession>
<protein>
    <recommendedName>
        <fullName evidence="1">Hydrazine synthase alpha subunit middle domain-containing protein</fullName>
    </recommendedName>
</protein>
<dbReference type="SUPFAM" id="SSF82171">
    <property type="entry name" value="DPP6 N-terminal domain-like"/>
    <property type="match status" value="1"/>
</dbReference>
<feature type="domain" description="Hydrazine synthase alpha subunit middle" evidence="1">
    <location>
        <begin position="580"/>
        <end position="628"/>
    </location>
</feature>
<dbReference type="InterPro" id="IPR036280">
    <property type="entry name" value="Multihaem_cyt_sf"/>
</dbReference>
<dbReference type="SUPFAM" id="SSF48695">
    <property type="entry name" value="Multiheme cytochromes"/>
    <property type="match status" value="1"/>
</dbReference>
<evidence type="ECO:0000313" key="2">
    <source>
        <dbReference type="EMBL" id="VAW33421.1"/>
    </source>
</evidence>
<proteinExistence type="predicted"/>
<evidence type="ECO:0000259" key="1">
    <source>
        <dbReference type="Pfam" id="PF18582"/>
    </source>
</evidence>
<dbReference type="AlphaFoldDB" id="A0A3B0UQM7"/>
<reference evidence="2" key="1">
    <citation type="submission" date="2018-06" db="EMBL/GenBank/DDBJ databases">
        <authorList>
            <person name="Zhirakovskaya E."/>
        </authorList>
    </citation>
    <scope>NUCLEOTIDE SEQUENCE</scope>
</reference>
<dbReference type="Pfam" id="PF18582">
    <property type="entry name" value="HZS_alpha"/>
    <property type="match status" value="1"/>
</dbReference>
<organism evidence="2">
    <name type="scientific">hydrothermal vent metagenome</name>
    <dbReference type="NCBI Taxonomy" id="652676"/>
    <lineage>
        <taxon>unclassified sequences</taxon>
        <taxon>metagenomes</taxon>
        <taxon>ecological metagenomes</taxon>
    </lineage>
</organism>
<dbReference type="Gene3D" id="2.120.10.30">
    <property type="entry name" value="TolB, C-terminal domain"/>
    <property type="match status" value="1"/>
</dbReference>
<name>A0A3B0UQM7_9ZZZZ</name>